<accession>F0T942</accession>
<keyword evidence="1 3" id="KW-0479">Metal-binding</keyword>
<dbReference type="Gene3D" id="3.40.350.10">
    <property type="entry name" value="Creatinase/prolidase N-terminal domain"/>
    <property type="match status" value="1"/>
</dbReference>
<gene>
    <name evidence="6" type="ordered locus">Metbo_0412</name>
</gene>
<evidence type="ECO:0000259" key="5">
    <source>
        <dbReference type="Pfam" id="PF01321"/>
    </source>
</evidence>
<evidence type="ECO:0000259" key="4">
    <source>
        <dbReference type="Pfam" id="PF00557"/>
    </source>
</evidence>
<dbReference type="HOGENOM" id="CLU_017266_4_2_2"/>
<dbReference type="MEROPS" id="M24.008"/>
<dbReference type="PANTHER" id="PTHR46112:SF2">
    <property type="entry name" value="XAA-PRO AMINOPEPTIDASE P-RELATED"/>
    <property type="match status" value="1"/>
</dbReference>
<sequence length="331" mass="37310">METKLKQVIESMHEQKIDSMIVLKPENIRYLTGFRPTSSSVLILKDEPLLLASKIDNEDASKNSMVNLEVYKKFDDLKNFLEGCVGVENSMTVETYRKLEDFKVVTTEVVETSRAVKTDWEIKNIEKALEIAEKSLLELDFKGTEVEMAAELEYNMRINGSQRPSFETIMASGARTSLPHGSPTTNKIERPILIDWGAVYNNYSSDTTRTIIETEKQEEIFDIVLEAQQTAIKSIKPGIKCGEIDNIAREVITEYGYGESFIHSTGHGVGLEIHEKPSFSKNDETELQKGMVVTVEPGIYIKGEFGVRIEDMVLVENKAKVLNKIDSKLSV</sequence>
<dbReference type="STRING" id="877455.Metbo_0412"/>
<reference evidence="7" key="1">
    <citation type="submission" date="2011-02" db="EMBL/GenBank/DDBJ databases">
        <title>Complete sequence of Methanobacterium sp. AL-21.</title>
        <authorList>
            <consortium name="US DOE Joint Genome Institute"/>
            <person name="Lucas S."/>
            <person name="Copeland A."/>
            <person name="Lapidus A."/>
            <person name="Cheng J.-F."/>
            <person name="Goodwin L."/>
            <person name="Pitluck S."/>
            <person name="Chertkov O."/>
            <person name="Detter J.C."/>
            <person name="Han C."/>
            <person name="Tapia R."/>
            <person name="Land M."/>
            <person name="Hauser L."/>
            <person name="Kyrpides N."/>
            <person name="Ivanova N."/>
            <person name="Mikhailova N."/>
            <person name="Pagani I."/>
            <person name="Cadillo-Quiroz H."/>
            <person name="Imachi H."/>
            <person name="Zinder S."/>
            <person name="Liu W."/>
            <person name="Woyke T."/>
        </authorList>
    </citation>
    <scope>NUCLEOTIDE SEQUENCE [LARGE SCALE GENOMIC DNA]</scope>
    <source>
        <strain evidence="7">AL-21</strain>
    </source>
</reference>
<evidence type="ECO:0000313" key="7">
    <source>
        <dbReference type="Proteomes" id="UP000007490"/>
    </source>
</evidence>
<dbReference type="SUPFAM" id="SSF53092">
    <property type="entry name" value="Creatinase/prolidase N-terminal domain"/>
    <property type="match status" value="1"/>
</dbReference>
<feature type="domain" description="Peptidase M24" evidence="4">
    <location>
        <begin position="124"/>
        <end position="316"/>
    </location>
</feature>
<protein>
    <submittedName>
        <fullName evidence="6">Peptidase M24</fullName>
    </submittedName>
</protein>
<keyword evidence="2" id="KW-0378">Hydrolase</keyword>
<dbReference type="eggNOG" id="arCOG01000">
    <property type="taxonomic scope" value="Archaea"/>
</dbReference>
<dbReference type="CDD" id="cd01092">
    <property type="entry name" value="APP-like"/>
    <property type="match status" value="1"/>
</dbReference>
<dbReference type="OrthoDB" id="1346at2157"/>
<reference evidence="6 7" key="2">
    <citation type="journal article" date="2014" name="Int. J. Syst. Evol. Microbiol.">
        <title>Methanobacterium paludis sp. nov. and a novel strain of Methanobacterium lacus isolated from northern peatlands.</title>
        <authorList>
            <person name="Cadillo-Quiroz H."/>
            <person name="Brauer S.L."/>
            <person name="Goodson N."/>
            <person name="Yavitt J.B."/>
            <person name="Zinder S.H."/>
        </authorList>
    </citation>
    <scope>NUCLEOTIDE SEQUENCE [LARGE SCALE GENOMIC DNA]</scope>
    <source>
        <strain evidence="6 7">AL-21</strain>
    </source>
</reference>
<dbReference type="InterPro" id="IPR001131">
    <property type="entry name" value="Peptidase_M24B_aminopep-P_CS"/>
</dbReference>
<proteinExistence type="inferred from homology"/>
<dbReference type="RefSeq" id="WP_013644015.1">
    <property type="nucleotide sequence ID" value="NC_015216.1"/>
</dbReference>
<dbReference type="Gene3D" id="3.90.230.10">
    <property type="entry name" value="Creatinase/methionine aminopeptidase superfamily"/>
    <property type="match status" value="1"/>
</dbReference>
<dbReference type="EMBL" id="CP002551">
    <property type="protein sequence ID" value="ADZ08664.1"/>
    <property type="molecule type" value="Genomic_DNA"/>
</dbReference>
<dbReference type="GO" id="GO:0016787">
    <property type="term" value="F:hydrolase activity"/>
    <property type="evidence" value="ECO:0007669"/>
    <property type="project" value="UniProtKB-KW"/>
</dbReference>
<dbReference type="InterPro" id="IPR000994">
    <property type="entry name" value="Pept_M24"/>
</dbReference>
<dbReference type="InterPro" id="IPR000587">
    <property type="entry name" value="Creatinase_N"/>
</dbReference>
<evidence type="ECO:0000256" key="2">
    <source>
        <dbReference type="ARBA" id="ARBA00022801"/>
    </source>
</evidence>
<dbReference type="GO" id="GO:0046872">
    <property type="term" value="F:metal ion binding"/>
    <property type="evidence" value="ECO:0007669"/>
    <property type="project" value="UniProtKB-KW"/>
</dbReference>
<comment type="similarity">
    <text evidence="3">Belongs to the peptidase M24B family.</text>
</comment>
<dbReference type="PANTHER" id="PTHR46112">
    <property type="entry name" value="AMINOPEPTIDASE"/>
    <property type="match status" value="1"/>
</dbReference>
<dbReference type="InterPro" id="IPR050659">
    <property type="entry name" value="Peptidase_M24B"/>
</dbReference>
<dbReference type="Proteomes" id="UP000007490">
    <property type="component" value="Chromosome"/>
</dbReference>
<dbReference type="GeneID" id="10276849"/>
<dbReference type="Pfam" id="PF01321">
    <property type="entry name" value="Creatinase_N"/>
    <property type="match status" value="1"/>
</dbReference>
<dbReference type="SUPFAM" id="SSF55920">
    <property type="entry name" value="Creatinase/aminopeptidase"/>
    <property type="match status" value="1"/>
</dbReference>
<dbReference type="AlphaFoldDB" id="F0T942"/>
<evidence type="ECO:0000256" key="3">
    <source>
        <dbReference type="RuleBase" id="RU000590"/>
    </source>
</evidence>
<name>F0T942_METLA</name>
<evidence type="ECO:0000313" key="6">
    <source>
        <dbReference type="EMBL" id="ADZ08664.1"/>
    </source>
</evidence>
<feature type="domain" description="Creatinase N-terminal" evidence="5">
    <location>
        <begin position="5"/>
        <end position="114"/>
    </location>
</feature>
<keyword evidence="7" id="KW-1185">Reference proteome</keyword>
<dbReference type="PROSITE" id="PS00491">
    <property type="entry name" value="PROLINE_PEPTIDASE"/>
    <property type="match status" value="1"/>
</dbReference>
<organism evidence="6 7">
    <name type="scientific">Methanobacterium lacus (strain AL-21)</name>
    <dbReference type="NCBI Taxonomy" id="877455"/>
    <lineage>
        <taxon>Archaea</taxon>
        <taxon>Methanobacteriati</taxon>
        <taxon>Methanobacteriota</taxon>
        <taxon>Methanomada group</taxon>
        <taxon>Methanobacteria</taxon>
        <taxon>Methanobacteriales</taxon>
        <taxon>Methanobacteriaceae</taxon>
        <taxon>Methanobacterium</taxon>
    </lineage>
</organism>
<dbReference type="Pfam" id="PF00557">
    <property type="entry name" value="Peptidase_M24"/>
    <property type="match status" value="1"/>
</dbReference>
<dbReference type="KEGG" id="mel:Metbo_0412"/>
<dbReference type="InterPro" id="IPR029149">
    <property type="entry name" value="Creatin/AminoP/Spt16_N"/>
</dbReference>
<dbReference type="InterPro" id="IPR036005">
    <property type="entry name" value="Creatinase/aminopeptidase-like"/>
</dbReference>
<evidence type="ECO:0000256" key="1">
    <source>
        <dbReference type="ARBA" id="ARBA00022723"/>
    </source>
</evidence>